<dbReference type="Proteomes" id="UP000249590">
    <property type="component" value="Unassembled WGS sequence"/>
</dbReference>
<feature type="transmembrane region" description="Helical" evidence="1">
    <location>
        <begin position="58"/>
        <end position="79"/>
    </location>
</feature>
<feature type="transmembrane region" description="Helical" evidence="1">
    <location>
        <begin position="155"/>
        <end position="171"/>
    </location>
</feature>
<dbReference type="AlphaFoldDB" id="A0A8B2NR89"/>
<feature type="transmembrane region" description="Helical" evidence="1">
    <location>
        <begin position="305"/>
        <end position="322"/>
    </location>
</feature>
<dbReference type="EMBL" id="QHHQ01000002">
    <property type="protein sequence ID" value="RAI02405.1"/>
    <property type="molecule type" value="Genomic_DNA"/>
</dbReference>
<keyword evidence="1" id="KW-1133">Transmembrane helix</keyword>
<feature type="transmembrane region" description="Helical" evidence="1">
    <location>
        <begin position="277"/>
        <end position="298"/>
    </location>
</feature>
<feature type="transmembrane region" description="Helical" evidence="1">
    <location>
        <begin position="178"/>
        <end position="199"/>
    </location>
</feature>
<organism evidence="2 3">
    <name type="scientific">Acuticoccus sediminis</name>
    <dbReference type="NCBI Taxonomy" id="2184697"/>
    <lineage>
        <taxon>Bacteria</taxon>
        <taxon>Pseudomonadati</taxon>
        <taxon>Pseudomonadota</taxon>
        <taxon>Alphaproteobacteria</taxon>
        <taxon>Hyphomicrobiales</taxon>
        <taxon>Amorphaceae</taxon>
        <taxon>Acuticoccus</taxon>
    </lineage>
</organism>
<evidence type="ECO:0000313" key="3">
    <source>
        <dbReference type="Proteomes" id="UP000249590"/>
    </source>
</evidence>
<proteinExistence type="predicted"/>
<keyword evidence="3" id="KW-1185">Reference proteome</keyword>
<dbReference type="Pfam" id="PF16983">
    <property type="entry name" value="MFS_MOT1"/>
    <property type="match status" value="2"/>
</dbReference>
<dbReference type="GO" id="GO:0015098">
    <property type="term" value="F:molybdate ion transmembrane transporter activity"/>
    <property type="evidence" value="ECO:0007669"/>
    <property type="project" value="InterPro"/>
</dbReference>
<accession>A0A8B2NR89</accession>
<feature type="transmembrane region" description="Helical" evidence="1">
    <location>
        <begin position="250"/>
        <end position="271"/>
    </location>
</feature>
<feature type="transmembrane region" description="Helical" evidence="1">
    <location>
        <begin position="131"/>
        <end position="149"/>
    </location>
</feature>
<gene>
    <name evidence="2" type="ORF">DLJ53_13680</name>
</gene>
<reference evidence="2 3" key="1">
    <citation type="submission" date="2018-05" db="EMBL/GenBank/DDBJ databases">
        <title>Acuticoccus sediminis sp. nov., isolated from deep-sea sediment of Indian Ocean.</title>
        <authorList>
            <person name="Liu X."/>
            <person name="Lai Q."/>
            <person name="Du Y."/>
            <person name="Sun F."/>
            <person name="Zhang X."/>
            <person name="Wang S."/>
            <person name="Shao Z."/>
        </authorList>
    </citation>
    <scope>NUCLEOTIDE SEQUENCE [LARGE SCALE GENOMIC DNA]</scope>
    <source>
        <strain evidence="2 3">PTG4-2</strain>
    </source>
</reference>
<feature type="transmembrane region" description="Helical" evidence="1">
    <location>
        <begin position="342"/>
        <end position="367"/>
    </location>
</feature>
<dbReference type="PANTHER" id="PTHR31970:SF9">
    <property type="entry name" value="MOLYBDATE TRANSPORTER 2"/>
    <property type="match status" value="1"/>
</dbReference>
<protein>
    <submittedName>
        <fullName evidence="2">Benzoate transporter</fullName>
    </submittedName>
</protein>
<keyword evidence="1" id="KW-0812">Transmembrane</keyword>
<feature type="transmembrane region" description="Helical" evidence="1">
    <location>
        <begin position="33"/>
        <end position="53"/>
    </location>
</feature>
<name>A0A8B2NR89_9HYPH</name>
<feature type="transmembrane region" description="Helical" evidence="1">
    <location>
        <begin position="205"/>
        <end position="229"/>
    </location>
</feature>
<dbReference type="PANTHER" id="PTHR31970">
    <property type="match status" value="1"/>
</dbReference>
<dbReference type="InterPro" id="IPR031563">
    <property type="entry name" value="MOT1/MOT2"/>
</dbReference>
<feature type="transmembrane region" description="Helical" evidence="1">
    <location>
        <begin position="99"/>
        <end position="119"/>
    </location>
</feature>
<comment type="caution">
    <text evidence="2">The sequence shown here is derived from an EMBL/GenBank/DDBJ whole genome shotgun (WGS) entry which is preliminary data.</text>
</comment>
<evidence type="ECO:0000256" key="1">
    <source>
        <dbReference type="SAM" id="Phobius"/>
    </source>
</evidence>
<sequence length="388" mass="38872">MTGEGRVPETQSQARVATRFPARPQLLGDVSGAFGDLGTLLPYVVPALVAGILSPTPVFAGFAAGYALVAVVYRVPIAVQPMKALGAAILAGGLASRDIAWAGAIIGAVLLLLSATPLLERAARLIPQSVVTGLQVGLGLGLALVGFAAIRADPLTGAAALAVLGLTFVVPRGPWALLVVLGGILLGGGAVAPVSVAAAPSLQAVILGGVVPQLPLTLMNAVIVAAAVARSFYGAAAHRVTERRLAATSGLLNLALVPFGAMPMCHGAGGIAAHHRFGARTALAPTAIALAAGAAALAGDEMVRLLAGIPSGVVGALLFWAAAELSFSRRLFDARPDCRPVIAAAAIGTVAAGATVGLLAGVAAEGVRAHVVRQARRKAERTDRRRQT</sequence>
<evidence type="ECO:0000313" key="2">
    <source>
        <dbReference type="EMBL" id="RAI02405.1"/>
    </source>
</evidence>
<keyword evidence="1" id="KW-0472">Membrane</keyword>